<dbReference type="CDD" id="cd00110">
    <property type="entry name" value="LamG"/>
    <property type="match status" value="1"/>
</dbReference>
<protein>
    <recommendedName>
        <fullName evidence="2">Laminin G domain-containing protein</fullName>
    </recommendedName>
</protein>
<keyword evidence="4" id="KW-1185">Reference proteome</keyword>
<evidence type="ECO:0000313" key="4">
    <source>
        <dbReference type="Proteomes" id="UP000053825"/>
    </source>
</evidence>
<sequence>MGDDNEGFIYVGLTDSVAVPCPRNMERWQITIVIKIEDINGVIAIIPDDSLNKYILLILEEGRIKLKYYQGATYVAIESMEHILVGEWFEVVVAQDGKNIYMQVNGNEKKYIPLALEKITIASTTDIFLGAIRDEMRVNNFINEIKSFISGVKLSFF</sequence>
<dbReference type="Pfam" id="PF02210">
    <property type="entry name" value="Laminin_G_2"/>
    <property type="match status" value="1"/>
</dbReference>
<comment type="caution">
    <text evidence="1">Lacks conserved residue(s) required for the propagation of feature annotation.</text>
</comment>
<evidence type="ECO:0000256" key="1">
    <source>
        <dbReference type="PROSITE-ProRule" id="PRU00122"/>
    </source>
</evidence>
<dbReference type="AlphaFoldDB" id="A0A0L7QX87"/>
<dbReference type="EMBL" id="KQ414705">
    <property type="protein sequence ID" value="KOC63215.1"/>
    <property type="molecule type" value="Genomic_DNA"/>
</dbReference>
<dbReference type="Gene3D" id="2.60.120.200">
    <property type="match status" value="1"/>
</dbReference>
<dbReference type="SUPFAM" id="SSF49899">
    <property type="entry name" value="Concanavalin A-like lectins/glucanases"/>
    <property type="match status" value="1"/>
</dbReference>
<organism evidence="3 4">
    <name type="scientific">Habropoda laboriosa</name>
    <dbReference type="NCBI Taxonomy" id="597456"/>
    <lineage>
        <taxon>Eukaryota</taxon>
        <taxon>Metazoa</taxon>
        <taxon>Ecdysozoa</taxon>
        <taxon>Arthropoda</taxon>
        <taxon>Hexapoda</taxon>
        <taxon>Insecta</taxon>
        <taxon>Pterygota</taxon>
        <taxon>Neoptera</taxon>
        <taxon>Endopterygota</taxon>
        <taxon>Hymenoptera</taxon>
        <taxon>Apocrita</taxon>
        <taxon>Aculeata</taxon>
        <taxon>Apoidea</taxon>
        <taxon>Anthophila</taxon>
        <taxon>Apidae</taxon>
        <taxon>Habropoda</taxon>
    </lineage>
</organism>
<gene>
    <name evidence="3" type="ORF">WH47_02724</name>
</gene>
<accession>A0A0L7QX87</accession>
<reference evidence="3 4" key="1">
    <citation type="submission" date="2015-07" db="EMBL/GenBank/DDBJ databases">
        <title>The genome of Habropoda laboriosa.</title>
        <authorList>
            <person name="Pan H."/>
            <person name="Kapheim K."/>
        </authorList>
    </citation>
    <scope>NUCLEOTIDE SEQUENCE [LARGE SCALE GENOMIC DNA]</scope>
    <source>
        <strain evidence="3">0110345459</strain>
    </source>
</reference>
<name>A0A0L7QX87_9HYME</name>
<dbReference type="PROSITE" id="PS50025">
    <property type="entry name" value="LAM_G_DOMAIN"/>
    <property type="match status" value="1"/>
</dbReference>
<dbReference type="Proteomes" id="UP000053825">
    <property type="component" value="Unassembled WGS sequence"/>
</dbReference>
<dbReference type="InterPro" id="IPR013320">
    <property type="entry name" value="ConA-like_dom_sf"/>
</dbReference>
<dbReference type="STRING" id="597456.A0A0L7QX87"/>
<dbReference type="OrthoDB" id="446173at2759"/>
<evidence type="ECO:0000313" key="3">
    <source>
        <dbReference type="EMBL" id="KOC63215.1"/>
    </source>
</evidence>
<feature type="domain" description="Laminin G" evidence="2">
    <location>
        <begin position="1"/>
        <end position="157"/>
    </location>
</feature>
<proteinExistence type="predicted"/>
<dbReference type="InterPro" id="IPR001791">
    <property type="entry name" value="Laminin_G"/>
</dbReference>
<evidence type="ECO:0000259" key="2">
    <source>
        <dbReference type="PROSITE" id="PS50025"/>
    </source>
</evidence>